<sequence length="140" mass="16619">MTKEMNHLNPPSQFQYRERNVILNLKYDFICDNRIYFTPTVHKDLLEHAYELAVHVQSPVNEMGLALDFNEVDAIFNQHVKPYLHQQLINETLPEMNTTAENIAMWIWDQFEAHLPDGNTLNQLELWETKDHSVILRKED</sequence>
<evidence type="ECO:0000256" key="1">
    <source>
        <dbReference type="ARBA" id="ARBA00001947"/>
    </source>
</evidence>
<evidence type="ECO:0000256" key="6">
    <source>
        <dbReference type="ARBA" id="ARBA00022723"/>
    </source>
</evidence>
<comment type="caution">
    <text evidence="11">The sequence shown here is derived from an EMBL/GenBank/DDBJ whole genome shotgun (WGS) entry which is preliminary data.</text>
</comment>
<dbReference type="GeneID" id="98298773"/>
<protein>
    <recommendedName>
        <fullName evidence="5">6-carboxy-5,6,7,8-tetrahydropterin synthase</fullName>
        <ecNumber evidence="4">4.1.2.50</ecNumber>
    </recommendedName>
    <alternativeName>
        <fullName evidence="9">Queuosine biosynthesis protein QueD</fullName>
    </alternativeName>
</protein>
<evidence type="ECO:0000256" key="5">
    <source>
        <dbReference type="ARBA" id="ARBA00018141"/>
    </source>
</evidence>
<dbReference type="AlphaFoldDB" id="A0A2K4FB47"/>
<dbReference type="GO" id="GO:0070497">
    <property type="term" value="F:6-carboxytetrahydropterin synthase activity"/>
    <property type="evidence" value="ECO:0007669"/>
    <property type="project" value="UniProtKB-EC"/>
</dbReference>
<dbReference type="GO" id="GO:0046872">
    <property type="term" value="F:metal ion binding"/>
    <property type="evidence" value="ECO:0007669"/>
    <property type="project" value="UniProtKB-KW"/>
</dbReference>
<dbReference type="RefSeq" id="WP_103372277.1">
    <property type="nucleotide sequence ID" value="NZ_CBCRVO010000002.1"/>
</dbReference>
<evidence type="ECO:0000256" key="7">
    <source>
        <dbReference type="ARBA" id="ARBA00022833"/>
    </source>
</evidence>
<organism evidence="11 12">
    <name type="scientific">Staphylococcus argensis</name>
    <dbReference type="NCBI Taxonomy" id="1607738"/>
    <lineage>
        <taxon>Bacteria</taxon>
        <taxon>Bacillati</taxon>
        <taxon>Bacillota</taxon>
        <taxon>Bacilli</taxon>
        <taxon>Bacillales</taxon>
        <taxon>Staphylococcaceae</taxon>
        <taxon>Staphylococcus</taxon>
    </lineage>
</organism>
<dbReference type="EMBL" id="PPPX01000016">
    <property type="protein sequence ID" value="POA08496.1"/>
    <property type="molecule type" value="Genomic_DNA"/>
</dbReference>
<accession>A0A2K4FB47</accession>
<keyword evidence="6" id="KW-0479">Metal-binding</keyword>
<dbReference type="PANTHER" id="PTHR12589:SF7">
    <property type="entry name" value="6-PYRUVOYL TETRAHYDROBIOPTERIN SYNTHASE"/>
    <property type="match status" value="1"/>
</dbReference>
<evidence type="ECO:0000256" key="2">
    <source>
        <dbReference type="ARBA" id="ARBA00005061"/>
    </source>
</evidence>
<evidence type="ECO:0000256" key="4">
    <source>
        <dbReference type="ARBA" id="ARBA00012982"/>
    </source>
</evidence>
<keyword evidence="12" id="KW-1185">Reference proteome</keyword>
<gene>
    <name evidence="11" type="ORF">CD039_10505</name>
</gene>
<evidence type="ECO:0000313" key="11">
    <source>
        <dbReference type="EMBL" id="POA08496.1"/>
    </source>
</evidence>
<evidence type="ECO:0000256" key="9">
    <source>
        <dbReference type="ARBA" id="ARBA00031449"/>
    </source>
</evidence>
<name>A0A2K4FB47_9STAP</name>
<dbReference type="UniPathway" id="UPA00391"/>
<proteinExistence type="inferred from homology"/>
<comment type="catalytic activity">
    <reaction evidence="10">
        <text>7,8-dihydroneopterin 3'-triphosphate + H2O = 6-carboxy-5,6,7,8-tetrahydropterin + triphosphate + acetaldehyde + 2 H(+)</text>
        <dbReference type="Rhea" id="RHEA:27966"/>
        <dbReference type="ChEBI" id="CHEBI:15343"/>
        <dbReference type="ChEBI" id="CHEBI:15377"/>
        <dbReference type="ChEBI" id="CHEBI:15378"/>
        <dbReference type="ChEBI" id="CHEBI:18036"/>
        <dbReference type="ChEBI" id="CHEBI:58462"/>
        <dbReference type="ChEBI" id="CHEBI:61032"/>
        <dbReference type="EC" id="4.1.2.50"/>
    </reaction>
</comment>
<dbReference type="OrthoDB" id="9804698at2"/>
<evidence type="ECO:0000256" key="10">
    <source>
        <dbReference type="ARBA" id="ARBA00048807"/>
    </source>
</evidence>
<dbReference type="InterPro" id="IPR007115">
    <property type="entry name" value="6-PTP_synth/QueD"/>
</dbReference>
<evidence type="ECO:0000256" key="8">
    <source>
        <dbReference type="ARBA" id="ARBA00023239"/>
    </source>
</evidence>
<dbReference type="SUPFAM" id="SSF55620">
    <property type="entry name" value="Tetrahydrobiopterin biosynthesis enzymes-like"/>
    <property type="match status" value="1"/>
</dbReference>
<keyword evidence="7" id="KW-0862">Zinc</keyword>
<evidence type="ECO:0000256" key="3">
    <source>
        <dbReference type="ARBA" id="ARBA00008900"/>
    </source>
</evidence>
<dbReference type="EC" id="4.1.2.50" evidence="4"/>
<dbReference type="InterPro" id="IPR038418">
    <property type="entry name" value="6-PTP_synth/QueD_sf"/>
</dbReference>
<keyword evidence="8" id="KW-0456">Lyase</keyword>
<dbReference type="Proteomes" id="UP000242712">
    <property type="component" value="Unassembled WGS sequence"/>
</dbReference>
<dbReference type="Pfam" id="PF01242">
    <property type="entry name" value="PTPS"/>
    <property type="match status" value="1"/>
</dbReference>
<dbReference type="Gene3D" id="3.30.479.10">
    <property type="entry name" value="6-pyruvoyl tetrahydropterin synthase/QueD"/>
    <property type="match status" value="1"/>
</dbReference>
<comment type="pathway">
    <text evidence="2">Purine metabolism; 7-cyano-7-deazaguanine biosynthesis.</text>
</comment>
<evidence type="ECO:0000313" key="12">
    <source>
        <dbReference type="Proteomes" id="UP000242712"/>
    </source>
</evidence>
<reference evidence="11 12" key="1">
    <citation type="submission" date="2017-08" db="EMBL/GenBank/DDBJ databases">
        <title>Draft genome sequences of 64 type strains of genus Staph aureus.</title>
        <authorList>
            <person name="Cole K."/>
            <person name="Golubchik T."/>
            <person name="Russell J."/>
            <person name="Foster D."/>
            <person name="Llewelyn M."/>
            <person name="Wilson D."/>
            <person name="Crook D."/>
            <person name="Paul J."/>
        </authorList>
    </citation>
    <scope>NUCLEOTIDE SEQUENCE [LARGE SCALE GENOMIC DNA]</scope>
    <source>
        <strain evidence="11 12">DSM 29875</strain>
    </source>
</reference>
<comment type="cofactor">
    <cofactor evidence="1">
        <name>Zn(2+)</name>
        <dbReference type="ChEBI" id="CHEBI:29105"/>
    </cofactor>
</comment>
<dbReference type="PANTHER" id="PTHR12589">
    <property type="entry name" value="PYRUVOYL TETRAHYDROBIOPTERIN SYNTHASE"/>
    <property type="match status" value="1"/>
</dbReference>
<comment type="similarity">
    <text evidence="3">Belongs to the PTPS family. QueD subfamily.</text>
</comment>